<dbReference type="Proteomes" id="UP001589589">
    <property type="component" value="Unassembled WGS sequence"/>
</dbReference>
<comment type="caution">
    <text evidence="1">The sequence shown here is derived from an EMBL/GenBank/DDBJ whole genome shotgun (WGS) entry which is preliminary data.</text>
</comment>
<sequence>MEIVNIFAIVEKTLLAIQFGQNDCDEFTLAFRNWNDTEYLEDFFENNKTDLQSGFYGTISIEKAIFSTIEEAIIFEETIRRIAKIGKFETNDSLQDLVFYPLHKNDQTYILQESKAYGTGNSSWLRIYAVRINPECFVVSGSAIKLTGAMDEQDHTEIELSKLKITASYLKENGLLEEDDFGYIDIIT</sequence>
<proteinExistence type="predicted"/>
<gene>
    <name evidence="1" type="ORF">ACFFUQ_07745</name>
</gene>
<organism evidence="1 2">
    <name type="scientific">Flavobacterium branchiarum</name>
    <dbReference type="NCBI Taxonomy" id="1114870"/>
    <lineage>
        <taxon>Bacteria</taxon>
        <taxon>Pseudomonadati</taxon>
        <taxon>Bacteroidota</taxon>
        <taxon>Flavobacteriia</taxon>
        <taxon>Flavobacteriales</taxon>
        <taxon>Flavobacteriaceae</taxon>
        <taxon>Flavobacterium</taxon>
    </lineage>
</organism>
<name>A0ABV5FK43_9FLAO</name>
<evidence type="ECO:0000313" key="1">
    <source>
        <dbReference type="EMBL" id="MFB9063915.1"/>
    </source>
</evidence>
<dbReference type="RefSeq" id="WP_290262234.1">
    <property type="nucleotide sequence ID" value="NZ_JAUFQQ010000003.1"/>
</dbReference>
<evidence type="ECO:0000313" key="2">
    <source>
        <dbReference type="Proteomes" id="UP001589589"/>
    </source>
</evidence>
<accession>A0ABV5FK43</accession>
<protein>
    <submittedName>
        <fullName evidence="1">Uncharacterized protein</fullName>
    </submittedName>
</protein>
<reference evidence="1 2" key="1">
    <citation type="submission" date="2024-09" db="EMBL/GenBank/DDBJ databases">
        <authorList>
            <person name="Sun Q."/>
            <person name="Mori K."/>
        </authorList>
    </citation>
    <scope>NUCLEOTIDE SEQUENCE [LARGE SCALE GENOMIC DNA]</scope>
    <source>
        <strain evidence="1 2">CECT 7908</strain>
    </source>
</reference>
<keyword evidence="2" id="KW-1185">Reference proteome</keyword>
<dbReference type="EMBL" id="JBHMEX010000026">
    <property type="protein sequence ID" value="MFB9063915.1"/>
    <property type="molecule type" value="Genomic_DNA"/>
</dbReference>